<protein>
    <recommendedName>
        <fullName evidence="8">OmpA-like domain-containing protein</fullName>
    </recommendedName>
</protein>
<dbReference type="OrthoDB" id="7061829at2"/>
<sequence length="255" mass="27670">MKKSIIAFTLITLFSAPVMVNAQTEQVTAKKTMNTEQAIGMGSGALLGAAVGGPIGAFIGALTGGLIGQNESDKKVIQAQNQLVAKQQGELVALEHKAHNYQKLVAQNEQLEDRLTDIEAEKSRLQQQQIDNLMAMTVQFRTGSSSIEAHFASQLDALAELLQQSPEIALDLHGFADQRGDEDANLKLSQARVTNVKAYLIKQGVPSSRLNSDAFGELHANASKHDFEGDFFDRKVTVKARKQPDITATAQHQSF</sequence>
<feature type="domain" description="OmpA-like" evidence="8">
    <location>
        <begin position="127"/>
        <end position="244"/>
    </location>
</feature>
<dbReference type="NCBIfam" id="TIGR03789">
    <property type="entry name" value="pdsO"/>
    <property type="match status" value="1"/>
</dbReference>
<dbReference type="InterPro" id="IPR006665">
    <property type="entry name" value="OmpA-like"/>
</dbReference>
<evidence type="ECO:0000256" key="7">
    <source>
        <dbReference type="SAM" id="SignalP"/>
    </source>
</evidence>
<dbReference type="RefSeq" id="WP_086744370.1">
    <property type="nucleotide sequence ID" value="NZ_MWPV01000003.1"/>
</dbReference>
<dbReference type="AlphaFoldDB" id="A0A244CQE0"/>
<evidence type="ECO:0000256" key="2">
    <source>
        <dbReference type="ARBA" id="ARBA00023136"/>
    </source>
</evidence>
<keyword evidence="3" id="KW-0998">Cell outer membrane</keyword>
<keyword evidence="2 4" id="KW-0472">Membrane</keyword>
<dbReference type="InterPro" id="IPR022511">
    <property type="entry name" value="PdsO"/>
</dbReference>
<evidence type="ECO:0000256" key="3">
    <source>
        <dbReference type="ARBA" id="ARBA00023237"/>
    </source>
</evidence>
<dbReference type="Gene3D" id="3.30.1330.60">
    <property type="entry name" value="OmpA-like domain"/>
    <property type="match status" value="1"/>
</dbReference>
<dbReference type="InterPro" id="IPR050330">
    <property type="entry name" value="Bact_OuterMem_StrucFunc"/>
</dbReference>
<keyword evidence="7" id="KW-0732">Signal</keyword>
<dbReference type="CDD" id="cd07185">
    <property type="entry name" value="OmpA_C-like"/>
    <property type="match status" value="1"/>
</dbReference>
<feature type="coiled-coil region" evidence="5">
    <location>
        <begin position="77"/>
        <end position="128"/>
    </location>
</feature>
<dbReference type="GO" id="GO:0009279">
    <property type="term" value="C:cell outer membrane"/>
    <property type="evidence" value="ECO:0007669"/>
    <property type="project" value="UniProtKB-SubCell"/>
</dbReference>
<gene>
    <name evidence="9" type="ORF">B1199_12095</name>
</gene>
<evidence type="ECO:0000313" key="9">
    <source>
        <dbReference type="EMBL" id="OUL57788.1"/>
    </source>
</evidence>
<reference evidence="9 10" key="1">
    <citation type="submission" date="2017-02" db="EMBL/GenBank/DDBJ databases">
        <title>Pseudoalteromonas ulvae TC14 Genome.</title>
        <authorList>
            <person name="Molmeret M."/>
        </authorList>
    </citation>
    <scope>NUCLEOTIDE SEQUENCE [LARGE SCALE GENOMIC DNA]</scope>
    <source>
        <strain evidence="9">TC14</strain>
    </source>
</reference>
<dbReference type="PANTHER" id="PTHR30329">
    <property type="entry name" value="STATOR ELEMENT OF FLAGELLAR MOTOR COMPLEX"/>
    <property type="match status" value="1"/>
</dbReference>
<feature type="chain" id="PRO_5013235753" description="OmpA-like domain-containing protein" evidence="7">
    <location>
        <begin position="23"/>
        <end position="255"/>
    </location>
</feature>
<dbReference type="PANTHER" id="PTHR30329:SF21">
    <property type="entry name" value="LIPOPROTEIN YIAD-RELATED"/>
    <property type="match status" value="1"/>
</dbReference>
<dbReference type="InterPro" id="IPR036737">
    <property type="entry name" value="OmpA-like_sf"/>
</dbReference>
<name>A0A244CQE0_PSEDV</name>
<keyword evidence="6" id="KW-0812">Transmembrane</keyword>
<keyword evidence="10" id="KW-1185">Reference proteome</keyword>
<evidence type="ECO:0000259" key="8">
    <source>
        <dbReference type="PROSITE" id="PS51123"/>
    </source>
</evidence>
<evidence type="ECO:0000313" key="10">
    <source>
        <dbReference type="Proteomes" id="UP000194841"/>
    </source>
</evidence>
<dbReference type="Pfam" id="PF00691">
    <property type="entry name" value="OmpA"/>
    <property type="match status" value="1"/>
</dbReference>
<dbReference type="SUPFAM" id="SSF103088">
    <property type="entry name" value="OmpA-like"/>
    <property type="match status" value="1"/>
</dbReference>
<dbReference type="Proteomes" id="UP000194841">
    <property type="component" value="Unassembled WGS sequence"/>
</dbReference>
<dbReference type="PRINTS" id="PR01021">
    <property type="entry name" value="OMPADOMAIN"/>
</dbReference>
<evidence type="ECO:0000256" key="1">
    <source>
        <dbReference type="ARBA" id="ARBA00004442"/>
    </source>
</evidence>
<dbReference type="InterPro" id="IPR006664">
    <property type="entry name" value="OMP_bac"/>
</dbReference>
<evidence type="ECO:0000256" key="6">
    <source>
        <dbReference type="SAM" id="Phobius"/>
    </source>
</evidence>
<evidence type="ECO:0000256" key="5">
    <source>
        <dbReference type="SAM" id="Coils"/>
    </source>
</evidence>
<keyword evidence="5" id="KW-0175">Coiled coil</keyword>
<accession>A0A244CQE0</accession>
<comment type="subcellular location">
    <subcellularLocation>
        <location evidence="1">Cell outer membrane</location>
    </subcellularLocation>
</comment>
<organism evidence="9 10">
    <name type="scientific">Pseudoalteromonas ulvae</name>
    <dbReference type="NCBI Taxonomy" id="107327"/>
    <lineage>
        <taxon>Bacteria</taxon>
        <taxon>Pseudomonadati</taxon>
        <taxon>Pseudomonadota</taxon>
        <taxon>Gammaproteobacteria</taxon>
        <taxon>Alteromonadales</taxon>
        <taxon>Pseudoalteromonadaceae</taxon>
        <taxon>Pseudoalteromonas</taxon>
    </lineage>
</organism>
<feature type="transmembrane region" description="Helical" evidence="6">
    <location>
        <begin position="46"/>
        <end position="67"/>
    </location>
</feature>
<dbReference type="EMBL" id="MWPV01000003">
    <property type="protein sequence ID" value="OUL57788.1"/>
    <property type="molecule type" value="Genomic_DNA"/>
</dbReference>
<feature type="signal peptide" evidence="7">
    <location>
        <begin position="1"/>
        <end position="22"/>
    </location>
</feature>
<evidence type="ECO:0000256" key="4">
    <source>
        <dbReference type="PROSITE-ProRule" id="PRU00473"/>
    </source>
</evidence>
<comment type="caution">
    <text evidence="9">The sequence shown here is derived from an EMBL/GenBank/DDBJ whole genome shotgun (WGS) entry which is preliminary data.</text>
</comment>
<proteinExistence type="predicted"/>
<dbReference type="PROSITE" id="PS51123">
    <property type="entry name" value="OMPA_2"/>
    <property type="match status" value="1"/>
</dbReference>
<keyword evidence="6" id="KW-1133">Transmembrane helix</keyword>